<accession>A0A9P0CXX9</accession>
<dbReference type="AlphaFoldDB" id="A0A9P0CXX9"/>
<dbReference type="EMBL" id="OV651815">
    <property type="protein sequence ID" value="CAH1108315.1"/>
    <property type="molecule type" value="Genomic_DNA"/>
</dbReference>
<keyword evidence="2" id="KW-1185">Reference proteome</keyword>
<dbReference type="PANTHER" id="PTHR46114">
    <property type="entry name" value="APPLE DOMAIN-CONTAINING PROTEIN"/>
    <property type="match status" value="1"/>
</dbReference>
<organism evidence="1 2">
    <name type="scientific">Psylliodes chrysocephalus</name>
    <dbReference type="NCBI Taxonomy" id="3402493"/>
    <lineage>
        <taxon>Eukaryota</taxon>
        <taxon>Metazoa</taxon>
        <taxon>Ecdysozoa</taxon>
        <taxon>Arthropoda</taxon>
        <taxon>Hexapoda</taxon>
        <taxon>Insecta</taxon>
        <taxon>Pterygota</taxon>
        <taxon>Neoptera</taxon>
        <taxon>Endopterygota</taxon>
        <taxon>Coleoptera</taxon>
        <taxon>Polyphaga</taxon>
        <taxon>Cucujiformia</taxon>
        <taxon>Chrysomeloidea</taxon>
        <taxon>Chrysomelidae</taxon>
        <taxon>Galerucinae</taxon>
        <taxon>Alticini</taxon>
        <taxon>Psylliodes</taxon>
    </lineage>
</organism>
<sequence>MEKFVVIALLLGLQLGYTKFCCFIYEWDSRDRKNCYTKKVWPKRKSLTPGHKNVKNDPLVNPDAILSPPIHIKLGLIKNFVKAMPKDGSGFVYLKEKFPKLSKAKIKE</sequence>
<name>A0A9P0CXX9_9CUCU</name>
<evidence type="ECO:0000313" key="2">
    <source>
        <dbReference type="Proteomes" id="UP001153636"/>
    </source>
</evidence>
<protein>
    <submittedName>
        <fullName evidence="1">Uncharacterized protein</fullName>
    </submittedName>
</protein>
<dbReference type="OrthoDB" id="6729334at2759"/>
<dbReference type="Proteomes" id="UP001153636">
    <property type="component" value="Chromosome 3"/>
</dbReference>
<gene>
    <name evidence="1" type="ORF">PSYICH_LOCUS9154</name>
</gene>
<proteinExistence type="predicted"/>
<feature type="non-terminal residue" evidence="1">
    <location>
        <position position="108"/>
    </location>
</feature>
<reference evidence="1" key="1">
    <citation type="submission" date="2022-01" db="EMBL/GenBank/DDBJ databases">
        <authorList>
            <person name="King R."/>
        </authorList>
    </citation>
    <scope>NUCLEOTIDE SEQUENCE</scope>
</reference>
<evidence type="ECO:0000313" key="1">
    <source>
        <dbReference type="EMBL" id="CAH1108315.1"/>
    </source>
</evidence>
<dbReference type="PANTHER" id="PTHR46114:SF1">
    <property type="entry name" value="ZAD DOMAIN-CONTAINING PROTEIN"/>
    <property type="match status" value="1"/>
</dbReference>